<gene>
    <name evidence="2" type="ORF">LR48_Vigan04g060700</name>
</gene>
<evidence type="ECO:0000256" key="1">
    <source>
        <dbReference type="SAM" id="MobiDB-lite"/>
    </source>
</evidence>
<evidence type="ECO:0000313" key="3">
    <source>
        <dbReference type="Proteomes" id="UP000053144"/>
    </source>
</evidence>
<protein>
    <submittedName>
        <fullName evidence="2">Uncharacterized protein</fullName>
    </submittedName>
</protein>
<dbReference type="AlphaFoldDB" id="A0A0L9UD12"/>
<sequence>MKNENVVGNMFLLKSPTYFSGFLPNRLDNQCPSCRSPPRWPAYPHQGRWREMVGPRATSPARLDEEKVVIHKTLMLYDFVDAANDGGSGDDIRVDDGEAEICLKECVHHDAVAELEDLQGEDGAGEEHQREREERKLDNVIGVGGVCVMLLGEERGKAAESGIKLPAAVAENGKIEMVLVVQRNEDYGLGENKGRMEMKIVRVELEELKKVTLEKEEKTSSVLEPDEGKDKDVEKNLIKISVEIVEKSPKYRNELVEVIQNASITKLVKASKRSIKVKDRRAIGKKKKSNLIERSKPGVG</sequence>
<dbReference type="Gramene" id="KOM40409">
    <property type="protein sequence ID" value="KOM40409"/>
    <property type="gene ID" value="LR48_Vigan04g060700"/>
</dbReference>
<name>A0A0L9UD12_PHAAN</name>
<organism evidence="2 3">
    <name type="scientific">Phaseolus angularis</name>
    <name type="common">Azuki bean</name>
    <name type="synonym">Vigna angularis</name>
    <dbReference type="NCBI Taxonomy" id="3914"/>
    <lineage>
        <taxon>Eukaryota</taxon>
        <taxon>Viridiplantae</taxon>
        <taxon>Streptophyta</taxon>
        <taxon>Embryophyta</taxon>
        <taxon>Tracheophyta</taxon>
        <taxon>Spermatophyta</taxon>
        <taxon>Magnoliopsida</taxon>
        <taxon>eudicotyledons</taxon>
        <taxon>Gunneridae</taxon>
        <taxon>Pentapetalae</taxon>
        <taxon>rosids</taxon>
        <taxon>fabids</taxon>
        <taxon>Fabales</taxon>
        <taxon>Fabaceae</taxon>
        <taxon>Papilionoideae</taxon>
        <taxon>50 kb inversion clade</taxon>
        <taxon>NPAAA clade</taxon>
        <taxon>indigoferoid/millettioid clade</taxon>
        <taxon>Phaseoleae</taxon>
        <taxon>Vigna</taxon>
    </lineage>
</organism>
<dbReference type="EMBL" id="CM003374">
    <property type="protein sequence ID" value="KOM40409.1"/>
    <property type="molecule type" value="Genomic_DNA"/>
</dbReference>
<dbReference type="Proteomes" id="UP000053144">
    <property type="component" value="Chromosome 4"/>
</dbReference>
<reference evidence="3" key="1">
    <citation type="journal article" date="2015" name="Proc. Natl. Acad. Sci. U.S.A.">
        <title>Genome sequencing of adzuki bean (Vigna angularis) provides insight into high starch and low fat accumulation and domestication.</title>
        <authorList>
            <person name="Yang K."/>
            <person name="Tian Z."/>
            <person name="Chen C."/>
            <person name="Luo L."/>
            <person name="Zhao B."/>
            <person name="Wang Z."/>
            <person name="Yu L."/>
            <person name="Li Y."/>
            <person name="Sun Y."/>
            <person name="Li W."/>
            <person name="Chen Y."/>
            <person name="Li Y."/>
            <person name="Zhang Y."/>
            <person name="Ai D."/>
            <person name="Zhao J."/>
            <person name="Shang C."/>
            <person name="Ma Y."/>
            <person name="Wu B."/>
            <person name="Wang M."/>
            <person name="Gao L."/>
            <person name="Sun D."/>
            <person name="Zhang P."/>
            <person name="Guo F."/>
            <person name="Wang W."/>
            <person name="Li Y."/>
            <person name="Wang J."/>
            <person name="Varshney R.K."/>
            <person name="Wang J."/>
            <person name="Ling H.Q."/>
            <person name="Wan P."/>
        </authorList>
    </citation>
    <scope>NUCLEOTIDE SEQUENCE</scope>
    <source>
        <strain evidence="3">cv. Jingnong 6</strain>
    </source>
</reference>
<feature type="compositionally biased region" description="Basic and acidic residues" evidence="1">
    <location>
        <begin position="290"/>
        <end position="300"/>
    </location>
</feature>
<evidence type="ECO:0000313" key="2">
    <source>
        <dbReference type="EMBL" id="KOM40409.1"/>
    </source>
</evidence>
<proteinExistence type="predicted"/>
<accession>A0A0L9UD12</accession>
<feature type="region of interest" description="Disordered" evidence="1">
    <location>
        <begin position="279"/>
        <end position="300"/>
    </location>
</feature>